<sequence length="75" mass="8499">LYTWAAVNQPPHSLDLLEGKLAGQIKSQWSPLRLGGDNRKGPKSVGEDHYEAVTTRQQENEERSEVGPFIFLYML</sequence>
<keyword evidence="2" id="KW-1185">Reference proteome</keyword>
<gene>
    <name evidence="1" type="ORF">GOODEAATRI_030504</name>
</gene>
<feature type="non-terminal residue" evidence="1">
    <location>
        <position position="1"/>
    </location>
</feature>
<name>A0ABV0MWF8_9TELE</name>
<accession>A0ABV0MWF8</accession>
<evidence type="ECO:0000313" key="2">
    <source>
        <dbReference type="Proteomes" id="UP001476798"/>
    </source>
</evidence>
<proteinExistence type="predicted"/>
<dbReference type="EMBL" id="JAHRIO010014843">
    <property type="protein sequence ID" value="MEQ2163474.1"/>
    <property type="molecule type" value="Genomic_DNA"/>
</dbReference>
<protein>
    <submittedName>
        <fullName evidence="1">Uncharacterized protein</fullName>
    </submittedName>
</protein>
<comment type="caution">
    <text evidence="1">The sequence shown here is derived from an EMBL/GenBank/DDBJ whole genome shotgun (WGS) entry which is preliminary data.</text>
</comment>
<reference evidence="1 2" key="1">
    <citation type="submission" date="2021-06" db="EMBL/GenBank/DDBJ databases">
        <authorList>
            <person name="Palmer J.M."/>
        </authorList>
    </citation>
    <scope>NUCLEOTIDE SEQUENCE [LARGE SCALE GENOMIC DNA]</scope>
    <source>
        <strain evidence="1 2">GA_2019</strain>
        <tissue evidence="1">Muscle</tissue>
    </source>
</reference>
<dbReference type="Proteomes" id="UP001476798">
    <property type="component" value="Unassembled WGS sequence"/>
</dbReference>
<evidence type="ECO:0000313" key="1">
    <source>
        <dbReference type="EMBL" id="MEQ2163474.1"/>
    </source>
</evidence>
<organism evidence="1 2">
    <name type="scientific">Goodea atripinnis</name>
    <dbReference type="NCBI Taxonomy" id="208336"/>
    <lineage>
        <taxon>Eukaryota</taxon>
        <taxon>Metazoa</taxon>
        <taxon>Chordata</taxon>
        <taxon>Craniata</taxon>
        <taxon>Vertebrata</taxon>
        <taxon>Euteleostomi</taxon>
        <taxon>Actinopterygii</taxon>
        <taxon>Neopterygii</taxon>
        <taxon>Teleostei</taxon>
        <taxon>Neoteleostei</taxon>
        <taxon>Acanthomorphata</taxon>
        <taxon>Ovalentaria</taxon>
        <taxon>Atherinomorphae</taxon>
        <taxon>Cyprinodontiformes</taxon>
        <taxon>Goodeidae</taxon>
        <taxon>Goodea</taxon>
    </lineage>
</organism>